<dbReference type="Proteomes" id="UP000179113">
    <property type="component" value="Unassembled WGS sequence"/>
</dbReference>
<comment type="caution">
    <text evidence="1">The sequence shown here is derived from an EMBL/GenBank/DDBJ whole genome shotgun (WGS) entry which is preliminary data.</text>
</comment>
<reference evidence="1 2" key="1">
    <citation type="journal article" date="2016" name="Nat. Commun.">
        <title>Thousands of microbial genomes shed light on interconnected biogeochemical processes in an aquifer system.</title>
        <authorList>
            <person name="Anantharaman K."/>
            <person name="Brown C.T."/>
            <person name="Hug L.A."/>
            <person name="Sharon I."/>
            <person name="Castelle C.J."/>
            <person name="Probst A.J."/>
            <person name="Thomas B.C."/>
            <person name="Singh A."/>
            <person name="Wilkins M.J."/>
            <person name="Karaoz U."/>
            <person name="Brodie E.L."/>
            <person name="Williams K.H."/>
            <person name="Hubbard S.S."/>
            <person name="Banfield J.F."/>
        </authorList>
    </citation>
    <scope>NUCLEOTIDE SEQUENCE [LARGE SCALE GENOMIC DNA]</scope>
</reference>
<dbReference type="AlphaFoldDB" id="A0A1F4WH05"/>
<dbReference type="EMBL" id="MEWA01000034">
    <property type="protein sequence ID" value="OGC68671.1"/>
    <property type="molecule type" value="Genomic_DNA"/>
</dbReference>
<dbReference type="SUPFAM" id="SSF52540">
    <property type="entry name" value="P-loop containing nucleoside triphosphate hydrolases"/>
    <property type="match status" value="1"/>
</dbReference>
<sequence>MKFDYYNSKILSNGKTYVLTDPARRRLYFEAKLGSKIDEVKEYLDHNSFVGYLLAKKQAGKGMYSKMVEEILGSERFAHISVGDVVRSFHEKLNKDEDVSDVLEYLKLNYRGFMSIDESISALRSRTTDKVSVPAELILTLLKMEIDKIGKKGLFIDGLPRTLDQISYSLYFRDLINYRDDPDFFVLINIPLELIDIRMKSRVVCPICQTSRNTKLSPTSILSYDSSAKQVKLLCDNSTCSGYGKAQYVIKEGDASGILSISERLKTDEELMQKALNLHGIPKILIESAIPVEVSSDYLEDYEIQPAYEYEISGEVGKEKVISKTAPLTFKNDSGDDCHTMYAATYVVNIFDQLHKTLLG</sequence>
<protein>
    <recommendedName>
        <fullName evidence="3">Adenylate kinase</fullName>
    </recommendedName>
</protein>
<evidence type="ECO:0000313" key="2">
    <source>
        <dbReference type="Proteomes" id="UP000179113"/>
    </source>
</evidence>
<accession>A0A1F4WH05</accession>
<dbReference type="Gene3D" id="3.40.50.300">
    <property type="entry name" value="P-loop containing nucleotide triphosphate hydrolases"/>
    <property type="match status" value="1"/>
</dbReference>
<evidence type="ECO:0000313" key="1">
    <source>
        <dbReference type="EMBL" id="OGC68671.1"/>
    </source>
</evidence>
<name>A0A1F4WH05_UNCKA</name>
<evidence type="ECO:0008006" key="3">
    <source>
        <dbReference type="Google" id="ProtNLM"/>
    </source>
</evidence>
<proteinExistence type="predicted"/>
<organism evidence="1 2">
    <name type="scientific">candidate division WWE3 bacterium RIFOXYC1_FULL_39_7</name>
    <dbReference type="NCBI Taxonomy" id="1802643"/>
    <lineage>
        <taxon>Bacteria</taxon>
        <taxon>Katanobacteria</taxon>
    </lineage>
</organism>
<dbReference type="InterPro" id="IPR027417">
    <property type="entry name" value="P-loop_NTPase"/>
</dbReference>
<gene>
    <name evidence="1" type="ORF">A2415_02370</name>
</gene>